<evidence type="ECO:0000313" key="2">
    <source>
        <dbReference type="Proteomes" id="UP000315783"/>
    </source>
</evidence>
<proteinExistence type="predicted"/>
<reference evidence="1 2" key="1">
    <citation type="journal article" date="2019" name="Appl. Microbiol. Biotechnol.">
        <title>Genome sequence of Isaria javanica and comparative genome analysis insights into family S53 peptidase evolution in fungal entomopathogens.</title>
        <authorList>
            <person name="Lin R."/>
            <person name="Zhang X."/>
            <person name="Xin B."/>
            <person name="Zou M."/>
            <person name="Gao Y."/>
            <person name="Qin F."/>
            <person name="Hu Q."/>
            <person name="Xie B."/>
            <person name="Cheng X."/>
        </authorList>
    </citation>
    <scope>NUCLEOTIDE SEQUENCE [LARGE SCALE GENOMIC DNA]</scope>
    <source>
        <strain evidence="1 2">IJ1G</strain>
    </source>
</reference>
<dbReference type="EMBL" id="SPUK01000002">
    <property type="protein sequence ID" value="TQV99956.1"/>
    <property type="molecule type" value="Genomic_DNA"/>
</dbReference>
<accession>A0A545VDZ7</accession>
<evidence type="ECO:0000313" key="1">
    <source>
        <dbReference type="EMBL" id="TQV99956.1"/>
    </source>
</evidence>
<sequence length="89" mass="10248">MENLSWPFKGPTSVQRVIQPGIRHQKREMRKKKMAAGQSYTCTIRGREAHAAIAAPSPPSWPQQIELIRTNEEERKPACIYYLHADWSS</sequence>
<organism evidence="1 2">
    <name type="scientific">Cordyceps javanica</name>
    <dbReference type="NCBI Taxonomy" id="43265"/>
    <lineage>
        <taxon>Eukaryota</taxon>
        <taxon>Fungi</taxon>
        <taxon>Dikarya</taxon>
        <taxon>Ascomycota</taxon>
        <taxon>Pezizomycotina</taxon>
        <taxon>Sordariomycetes</taxon>
        <taxon>Hypocreomycetidae</taxon>
        <taxon>Hypocreales</taxon>
        <taxon>Cordycipitaceae</taxon>
        <taxon>Cordyceps</taxon>
    </lineage>
</organism>
<name>A0A545VDZ7_9HYPO</name>
<keyword evidence="2" id="KW-1185">Reference proteome</keyword>
<comment type="caution">
    <text evidence="1">The sequence shown here is derived from an EMBL/GenBank/DDBJ whole genome shotgun (WGS) entry which is preliminary data.</text>
</comment>
<gene>
    <name evidence="1" type="ORF">IF1G_02171</name>
</gene>
<dbReference type="Proteomes" id="UP000315783">
    <property type="component" value="Unassembled WGS sequence"/>
</dbReference>
<dbReference type="AlphaFoldDB" id="A0A545VDZ7"/>
<protein>
    <submittedName>
        <fullName evidence="1">Uncharacterized protein</fullName>
    </submittedName>
</protein>